<feature type="compositionally biased region" description="Low complexity" evidence="1">
    <location>
        <begin position="19"/>
        <end position="28"/>
    </location>
</feature>
<proteinExistence type="predicted"/>
<evidence type="ECO:0000256" key="1">
    <source>
        <dbReference type="SAM" id="MobiDB-lite"/>
    </source>
</evidence>
<dbReference type="PANTHER" id="PTHR34568:SF1">
    <property type="entry name" value="DNA BINDING PROTEIN"/>
    <property type="match status" value="1"/>
</dbReference>
<dbReference type="OrthoDB" id="787154at2759"/>
<feature type="compositionally biased region" description="Polar residues" evidence="1">
    <location>
        <begin position="380"/>
        <end position="393"/>
    </location>
</feature>
<feature type="non-terminal residue" evidence="3">
    <location>
        <position position="1"/>
    </location>
</feature>
<dbReference type="PANTHER" id="PTHR34568">
    <property type="entry name" value="RRM DOMAIN-CONTAINING PROTEIN"/>
    <property type="match status" value="1"/>
</dbReference>
<keyword evidence="4" id="KW-1185">Reference proteome</keyword>
<feature type="region of interest" description="Disordered" evidence="1">
    <location>
        <begin position="347"/>
        <end position="368"/>
    </location>
</feature>
<dbReference type="InterPro" id="IPR058942">
    <property type="entry name" value="AT3G52170-like"/>
</dbReference>
<evidence type="ECO:0000313" key="3">
    <source>
        <dbReference type="EMBL" id="MQL87364.1"/>
    </source>
</evidence>
<reference evidence="3" key="1">
    <citation type="submission" date="2017-07" db="EMBL/GenBank/DDBJ databases">
        <title>Taro Niue Genome Assembly and Annotation.</title>
        <authorList>
            <person name="Atibalentja N."/>
            <person name="Keating K."/>
            <person name="Fields C.J."/>
        </authorList>
    </citation>
    <scope>NUCLEOTIDE SEQUENCE</scope>
    <source>
        <strain evidence="3">Niue_2</strain>
        <tissue evidence="3">Leaf</tissue>
    </source>
</reference>
<gene>
    <name evidence="3" type="ORF">Taro_019920</name>
</gene>
<name>A0A843V0Q1_COLES</name>
<dbReference type="Proteomes" id="UP000652761">
    <property type="component" value="Unassembled WGS sequence"/>
</dbReference>
<feature type="compositionally biased region" description="Basic and acidic residues" evidence="1">
    <location>
        <begin position="489"/>
        <end position="499"/>
    </location>
</feature>
<dbReference type="EMBL" id="NMUH01000973">
    <property type="protein sequence ID" value="MQL87364.1"/>
    <property type="molecule type" value="Genomic_DNA"/>
</dbReference>
<evidence type="ECO:0000313" key="4">
    <source>
        <dbReference type="Proteomes" id="UP000652761"/>
    </source>
</evidence>
<sequence>DPFPNRGPIYYPSPNSEIRTVSGASSTRTTRRPRYSLVTSTFPLLPSGAALAASEGGRTGGARQEGERAPSPAFSLGRREELRNINFTSFISWFGSSNMQVGKVSWVGQTFALSRCSDSQGKKSRSRRTKEERRKMVESFIHRYRDSNKGNFPSLNLTHKEVGGSFYTVREIVREIIQANKVLRPGNLNSQAFNLDDCPAQCLPEHDILVPQVINGDSYEQHCKSQHDSMDTSNETYSEELIELSAHGENYLPTQDVDESFAEDKDNEGENFAKCGTDDHIAFSQPLFGSSTIDTSAGKDMKVDMQANDLYKIAYSVVKRENDFEVDSLLDKLGNLSSAGHAGGPSLTHAGGIDSSHSIGSTGSGSEHISVKQVGDLDTSGVTETSISSSKNISHVPVCSDSTMHSMEDVLSSAMDNKAAISTKAQIVDIVDSPTHESTTFQVKPPLFSSGVLHTEVVGGRASGEPGLEHSISNSNTVEESNLGGTNRESSEMREKTEDTEANPLLAIIKGLVSAFIKFWTE</sequence>
<feature type="compositionally biased region" description="Polar residues" evidence="1">
    <location>
        <begin position="471"/>
        <end position="488"/>
    </location>
</feature>
<feature type="compositionally biased region" description="Low complexity" evidence="1">
    <location>
        <begin position="349"/>
        <end position="368"/>
    </location>
</feature>
<feature type="domain" description="AT3G52170-like helix-turn-helix" evidence="2">
    <location>
        <begin position="129"/>
        <end position="177"/>
    </location>
</feature>
<comment type="caution">
    <text evidence="3">The sequence shown here is derived from an EMBL/GenBank/DDBJ whole genome shotgun (WGS) entry which is preliminary data.</text>
</comment>
<feature type="region of interest" description="Disordered" evidence="1">
    <location>
        <begin position="462"/>
        <end position="500"/>
    </location>
</feature>
<protein>
    <recommendedName>
        <fullName evidence="2">AT3G52170-like helix-turn-helix domain-containing protein</fullName>
    </recommendedName>
</protein>
<evidence type="ECO:0000259" key="2">
    <source>
        <dbReference type="Pfam" id="PF25896"/>
    </source>
</evidence>
<dbReference type="InterPro" id="IPR058941">
    <property type="entry name" value="HTH_AT3G52170-like"/>
</dbReference>
<dbReference type="AlphaFoldDB" id="A0A843V0Q1"/>
<feature type="region of interest" description="Disordered" evidence="1">
    <location>
        <begin position="376"/>
        <end position="395"/>
    </location>
</feature>
<feature type="region of interest" description="Disordered" evidence="1">
    <location>
        <begin position="51"/>
        <end position="72"/>
    </location>
</feature>
<accession>A0A843V0Q1</accession>
<dbReference type="Pfam" id="PF25896">
    <property type="entry name" value="HTH_AT3G52170"/>
    <property type="match status" value="1"/>
</dbReference>
<organism evidence="3 4">
    <name type="scientific">Colocasia esculenta</name>
    <name type="common">Wild taro</name>
    <name type="synonym">Arum esculentum</name>
    <dbReference type="NCBI Taxonomy" id="4460"/>
    <lineage>
        <taxon>Eukaryota</taxon>
        <taxon>Viridiplantae</taxon>
        <taxon>Streptophyta</taxon>
        <taxon>Embryophyta</taxon>
        <taxon>Tracheophyta</taxon>
        <taxon>Spermatophyta</taxon>
        <taxon>Magnoliopsida</taxon>
        <taxon>Liliopsida</taxon>
        <taxon>Araceae</taxon>
        <taxon>Aroideae</taxon>
        <taxon>Colocasieae</taxon>
        <taxon>Colocasia</taxon>
    </lineage>
</organism>
<feature type="region of interest" description="Disordered" evidence="1">
    <location>
        <begin position="1"/>
        <end position="35"/>
    </location>
</feature>